<protein>
    <submittedName>
        <fullName evidence="2">Tubulin polymerization-promoting protein like</fullName>
    </submittedName>
</protein>
<dbReference type="GO" id="GO:0046785">
    <property type="term" value="P:microtubule polymerization"/>
    <property type="evidence" value="ECO:0007669"/>
    <property type="project" value="InterPro"/>
</dbReference>
<keyword evidence="3" id="KW-1185">Reference proteome</keyword>
<dbReference type="PANTHER" id="PTHR12932">
    <property type="entry name" value="P25 ALPHA-RELATED"/>
    <property type="match status" value="1"/>
</dbReference>
<evidence type="ECO:0000313" key="3">
    <source>
        <dbReference type="Proteomes" id="UP001151699"/>
    </source>
</evidence>
<dbReference type="GO" id="GO:0015631">
    <property type="term" value="F:tubulin binding"/>
    <property type="evidence" value="ECO:0007669"/>
    <property type="project" value="InterPro"/>
</dbReference>
<dbReference type="InterPro" id="IPR011992">
    <property type="entry name" value="EF-hand-dom_pair"/>
</dbReference>
<dbReference type="GO" id="GO:0005874">
    <property type="term" value="C:microtubule"/>
    <property type="evidence" value="ECO:0007669"/>
    <property type="project" value="TreeGrafter"/>
</dbReference>
<dbReference type="GO" id="GO:0032273">
    <property type="term" value="P:positive regulation of protein polymerization"/>
    <property type="evidence" value="ECO:0007669"/>
    <property type="project" value="TreeGrafter"/>
</dbReference>
<evidence type="ECO:0000256" key="1">
    <source>
        <dbReference type="ARBA" id="ARBA00010994"/>
    </source>
</evidence>
<dbReference type="EMBL" id="WJQU01000004">
    <property type="protein sequence ID" value="KAJ6634951.1"/>
    <property type="molecule type" value="Genomic_DNA"/>
</dbReference>
<organism evidence="2 3">
    <name type="scientific">Pseudolycoriella hygida</name>
    <dbReference type="NCBI Taxonomy" id="35572"/>
    <lineage>
        <taxon>Eukaryota</taxon>
        <taxon>Metazoa</taxon>
        <taxon>Ecdysozoa</taxon>
        <taxon>Arthropoda</taxon>
        <taxon>Hexapoda</taxon>
        <taxon>Insecta</taxon>
        <taxon>Pterygota</taxon>
        <taxon>Neoptera</taxon>
        <taxon>Endopterygota</taxon>
        <taxon>Diptera</taxon>
        <taxon>Nematocera</taxon>
        <taxon>Sciaroidea</taxon>
        <taxon>Sciaridae</taxon>
        <taxon>Pseudolycoriella</taxon>
    </lineage>
</organism>
<name>A0A9Q0MNF5_9DIPT</name>
<comment type="caution">
    <text evidence="2">The sequence shown here is derived from an EMBL/GenBank/DDBJ whole genome shotgun (WGS) entry which is preliminary data.</text>
</comment>
<dbReference type="AlphaFoldDB" id="A0A9Q0MNF5"/>
<gene>
    <name evidence="2" type="primary">ringer_0</name>
    <name evidence="2" type="ORF">Bhyg_13533</name>
</gene>
<reference evidence="2" key="1">
    <citation type="submission" date="2022-07" db="EMBL/GenBank/DDBJ databases">
        <authorList>
            <person name="Trinca V."/>
            <person name="Uliana J.V.C."/>
            <person name="Torres T.T."/>
            <person name="Ward R.J."/>
            <person name="Monesi N."/>
        </authorList>
    </citation>
    <scope>NUCLEOTIDE SEQUENCE</scope>
    <source>
        <strain evidence="2">HSMRA1968</strain>
        <tissue evidence="2">Whole embryos</tissue>
    </source>
</reference>
<dbReference type="OrthoDB" id="548799at2759"/>
<comment type="similarity">
    <text evidence="1">Belongs to the TPPP family.</text>
</comment>
<accession>A0A9Q0MNF5</accession>
<dbReference type="Pfam" id="PF05517">
    <property type="entry name" value="p25-alpha"/>
    <property type="match status" value="1"/>
</dbReference>
<proteinExistence type="inferred from homology"/>
<sequence length="158" mass="17873">MVDSNKFDLFSRFGDTQSDGTTITLKNSDKWMKEAKLFTKTFTTTDTGIAFSKFKVKKMNFVTYQEFVKDLCNSKKIKFEEFVDKLNSCNDPAVSSATKPLAMGVTDRLTDTTKYTGAHKARFGEDGKGKGLEGREDLHDNEGYVQAYKGKDTFDKKH</sequence>
<dbReference type="Proteomes" id="UP001151699">
    <property type="component" value="Chromosome C"/>
</dbReference>
<dbReference type="Gene3D" id="1.10.238.10">
    <property type="entry name" value="EF-hand"/>
    <property type="match status" value="1"/>
</dbReference>
<dbReference type="SUPFAM" id="SSF47473">
    <property type="entry name" value="EF-hand"/>
    <property type="match status" value="1"/>
</dbReference>
<dbReference type="InterPro" id="IPR008907">
    <property type="entry name" value="TPP/p25"/>
</dbReference>
<evidence type="ECO:0000313" key="2">
    <source>
        <dbReference type="EMBL" id="KAJ6634951.1"/>
    </source>
</evidence>
<dbReference type="GO" id="GO:0001578">
    <property type="term" value="P:microtubule bundle formation"/>
    <property type="evidence" value="ECO:0007669"/>
    <property type="project" value="TreeGrafter"/>
</dbReference>
<dbReference type="PANTHER" id="PTHR12932:SF9">
    <property type="entry name" value="TUBULIN POLYMERIZATION-PROMOTING PROTEIN HOMOLOG"/>
    <property type="match status" value="1"/>
</dbReference>